<evidence type="ECO:0000313" key="2">
    <source>
        <dbReference type="Proteomes" id="UP000284416"/>
    </source>
</evidence>
<accession>A0A417YPL6</accession>
<comment type="caution">
    <text evidence="1">The sequence shown here is derived from an EMBL/GenBank/DDBJ whole genome shotgun (WGS) entry which is preliminary data.</text>
</comment>
<gene>
    <name evidence="1" type="ORF">D1B31_17735</name>
</gene>
<dbReference type="EMBL" id="QWEG01000012">
    <property type="protein sequence ID" value="RHW35935.1"/>
    <property type="molecule type" value="Genomic_DNA"/>
</dbReference>
<proteinExistence type="predicted"/>
<protein>
    <submittedName>
        <fullName evidence="1">Site-specific DNA methylase</fullName>
    </submittedName>
</protein>
<name>A0A417YPL6_9BACI</name>
<dbReference type="GO" id="GO:0008168">
    <property type="term" value="F:methyltransferase activity"/>
    <property type="evidence" value="ECO:0007669"/>
    <property type="project" value="UniProtKB-KW"/>
</dbReference>
<dbReference type="AlphaFoldDB" id="A0A417YPL6"/>
<keyword evidence="2" id="KW-1185">Reference proteome</keyword>
<dbReference type="GO" id="GO:0032259">
    <property type="term" value="P:methylation"/>
    <property type="evidence" value="ECO:0007669"/>
    <property type="project" value="UniProtKB-KW"/>
</dbReference>
<evidence type="ECO:0000313" key="1">
    <source>
        <dbReference type="EMBL" id="RHW35935.1"/>
    </source>
</evidence>
<keyword evidence="1" id="KW-0489">Methyltransferase</keyword>
<reference evidence="1 2" key="1">
    <citation type="journal article" date="2017" name="Int. J. Syst. Evol. Microbiol.">
        <title>Bacillus notoginsengisoli sp. nov., a novel bacterium isolated from the rhizosphere of Panax notoginseng.</title>
        <authorList>
            <person name="Zhang M.Y."/>
            <person name="Cheng J."/>
            <person name="Cai Y."/>
            <person name="Zhang T.Y."/>
            <person name="Wu Y.Y."/>
            <person name="Manikprabhu D."/>
            <person name="Li W.J."/>
            <person name="Zhang Y.X."/>
        </authorList>
    </citation>
    <scope>NUCLEOTIDE SEQUENCE [LARGE SCALE GENOMIC DNA]</scope>
    <source>
        <strain evidence="1 2">JCM 30743</strain>
    </source>
</reference>
<organism evidence="1 2">
    <name type="scientific">Neobacillus notoginsengisoli</name>
    <dbReference type="NCBI Taxonomy" id="1578198"/>
    <lineage>
        <taxon>Bacteria</taxon>
        <taxon>Bacillati</taxon>
        <taxon>Bacillota</taxon>
        <taxon>Bacilli</taxon>
        <taxon>Bacillales</taxon>
        <taxon>Bacillaceae</taxon>
        <taxon>Neobacillus</taxon>
    </lineage>
</organism>
<sequence>MNLRLTKVYTVSKKGKPEKPRLFLQHLVCEAAGFKARGEIYIQINEGKEEVTLQNYPFPDSQDIHTVHVASRKSKVSGEERPL</sequence>
<dbReference type="Proteomes" id="UP000284416">
    <property type="component" value="Unassembled WGS sequence"/>
</dbReference>
<keyword evidence="1" id="KW-0808">Transferase</keyword>
<feature type="non-terminal residue" evidence="1">
    <location>
        <position position="83"/>
    </location>
</feature>